<dbReference type="Proteomes" id="UP001144673">
    <property type="component" value="Chromosome 3"/>
</dbReference>
<evidence type="ECO:0000313" key="2">
    <source>
        <dbReference type="EMBL" id="KAJ4146825.1"/>
    </source>
</evidence>
<gene>
    <name evidence="2" type="ORF">LMH87_001384</name>
</gene>
<dbReference type="EMBL" id="JAJHUN010000010">
    <property type="protein sequence ID" value="KAJ4146825.1"/>
    <property type="molecule type" value="Genomic_DNA"/>
</dbReference>
<organism evidence="2 3">
    <name type="scientific">Akanthomyces muscarius</name>
    <name type="common">Entomopathogenic fungus</name>
    <name type="synonym">Lecanicillium muscarium</name>
    <dbReference type="NCBI Taxonomy" id="2231603"/>
    <lineage>
        <taxon>Eukaryota</taxon>
        <taxon>Fungi</taxon>
        <taxon>Dikarya</taxon>
        <taxon>Ascomycota</taxon>
        <taxon>Pezizomycotina</taxon>
        <taxon>Sordariomycetes</taxon>
        <taxon>Hypocreomycetidae</taxon>
        <taxon>Hypocreales</taxon>
        <taxon>Cordycipitaceae</taxon>
        <taxon>Akanthomyces</taxon>
    </lineage>
</organism>
<feature type="chain" id="PRO_5040969707" description="Hydrophobin" evidence="1">
    <location>
        <begin position="17"/>
        <end position="100"/>
    </location>
</feature>
<keyword evidence="1" id="KW-0732">Signal</keyword>
<reference evidence="2" key="1">
    <citation type="journal article" date="2023" name="Access Microbiol">
        <title>De-novo genome assembly for Akanthomyces muscarius, a biocontrol agent of insect agricultural pests.</title>
        <authorList>
            <person name="Erdos Z."/>
            <person name="Studholme D.J."/>
            <person name="Raymond B."/>
            <person name="Sharma M."/>
        </authorList>
    </citation>
    <scope>NUCLEOTIDE SEQUENCE</scope>
    <source>
        <strain evidence="2">Ve6</strain>
    </source>
</reference>
<dbReference type="KEGG" id="amus:LMH87_001384"/>
<dbReference type="AlphaFoldDB" id="A0A9W8Q682"/>
<evidence type="ECO:0000256" key="1">
    <source>
        <dbReference type="SAM" id="SignalP"/>
    </source>
</evidence>
<feature type="signal peptide" evidence="1">
    <location>
        <begin position="1"/>
        <end position="16"/>
    </location>
</feature>
<dbReference type="GeneID" id="80888543"/>
<sequence length="100" mass="10526">MCSFRLLLALPLAITGVVIVASPALREDTGLLRERDNSSGKNVCGSETSASGLKTNYYCEGDEPVCCRDSTTTLKDGIPWACIPEDGLCCVVLSGAKVQA</sequence>
<evidence type="ECO:0000313" key="3">
    <source>
        <dbReference type="Proteomes" id="UP001144673"/>
    </source>
</evidence>
<dbReference type="RefSeq" id="XP_056049766.1">
    <property type="nucleotide sequence ID" value="XM_056192652.1"/>
</dbReference>
<accession>A0A9W8Q682</accession>
<name>A0A9W8Q682_AKAMU</name>
<keyword evidence="3" id="KW-1185">Reference proteome</keyword>
<proteinExistence type="predicted"/>
<comment type="caution">
    <text evidence="2">The sequence shown here is derived from an EMBL/GenBank/DDBJ whole genome shotgun (WGS) entry which is preliminary data.</text>
</comment>
<evidence type="ECO:0008006" key="4">
    <source>
        <dbReference type="Google" id="ProtNLM"/>
    </source>
</evidence>
<protein>
    <recommendedName>
        <fullName evidence="4">Hydrophobin</fullName>
    </recommendedName>
</protein>